<dbReference type="AlphaFoldDB" id="A0A1I7XEZ2"/>
<keyword evidence="2" id="KW-0472">Membrane</keyword>
<dbReference type="WBParaSite" id="Hba_15899">
    <property type="protein sequence ID" value="Hba_15899"/>
    <property type="gene ID" value="Hba_15899"/>
</dbReference>
<feature type="transmembrane region" description="Helical" evidence="2">
    <location>
        <begin position="67"/>
        <end position="89"/>
    </location>
</feature>
<keyword evidence="3" id="KW-1185">Reference proteome</keyword>
<evidence type="ECO:0000313" key="3">
    <source>
        <dbReference type="Proteomes" id="UP000095283"/>
    </source>
</evidence>
<evidence type="ECO:0000313" key="4">
    <source>
        <dbReference type="WBParaSite" id="Hba_15899"/>
    </source>
</evidence>
<proteinExistence type="predicted"/>
<dbReference type="Proteomes" id="UP000095283">
    <property type="component" value="Unplaced"/>
</dbReference>
<keyword evidence="2" id="KW-1133">Transmembrane helix</keyword>
<name>A0A1I7XEZ2_HETBA</name>
<feature type="region of interest" description="Disordered" evidence="1">
    <location>
        <begin position="1"/>
        <end position="25"/>
    </location>
</feature>
<organism evidence="3 4">
    <name type="scientific">Heterorhabditis bacteriophora</name>
    <name type="common">Entomopathogenic nematode worm</name>
    <dbReference type="NCBI Taxonomy" id="37862"/>
    <lineage>
        <taxon>Eukaryota</taxon>
        <taxon>Metazoa</taxon>
        <taxon>Ecdysozoa</taxon>
        <taxon>Nematoda</taxon>
        <taxon>Chromadorea</taxon>
        <taxon>Rhabditida</taxon>
        <taxon>Rhabditina</taxon>
        <taxon>Rhabditomorpha</taxon>
        <taxon>Strongyloidea</taxon>
        <taxon>Heterorhabditidae</taxon>
        <taxon>Heterorhabditis</taxon>
    </lineage>
</organism>
<reference evidence="4" key="1">
    <citation type="submission" date="2016-11" db="UniProtKB">
        <authorList>
            <consortium name="WormBaseParasite"/>
        </authorList>
    </citation>
    <scope>IDENTIFICATION</scope>
</reference>
<evidence type="ECO:0000256" key="2">
    <source>
        <dbReference type="SAM" id="Phobius"/>
    </source>
</evidence>
<accession>A0A1I7XEZ2</accession>
<protein>
    <submittedName>
        <fullName evidence="4">Uncharacterized protein</fullName>
    </submittedName>
</protein>
<sequence>MGAGQSELEHPNQKPAPDQPFPLPTVREKSTIPKACHILKIFLFYIIFYCLVYAVILLHGLLNLFKTIFNCSQLIINFRQIVILLFLYYKHLDLNHYYLFQFLTIYLLI</sequence>
<evidence type="ECO:0000256" key="1">
    <source>
        <dbReference type="SAM" id="MobiDB-lite"/>
    </source>
</evidence>
<feature type="transmembrane region" description="Helical" evidence="2">
    <location>
        <begin position="42"/>
        <end position="61"/>
    </location>
</feature>
<keyword evidence="2" id="KW-0812">Transmembrane</keyword>